<feature type="region of interest" description="Disordered" evidence="1">
    <location>
        <begin position="21"/>
        <end position="45"/>
    </location>
</feature>
<protein>
    <recommendedName>
        <fullName evidence="2">F-box domain-containing protein</fullName>
    </recommendedName>
</protein>
<dbReference type="Proteomes" id="UP000251714">
    <property type="component" value="Unassembled WGS sequence"/>
</dbReference>
<sequence length="462" mass="53192">MTFLGKLKRLIVCRSHEKSAPESQMPIPNLVRSDDAPKSSKSRVRSTKIPFGVDDMIIMSRTKQPPQITLQSLPTELLTEIVTLLEPVDRASLAFTSSWLHGLFGNTTKLNGFDSWMLVQRLERSNMWPSEILCEICRKFHEPRKSRETFTEKEGRRSCIRNGAQYMQQLSISPHLSTEVHFDVMAAISRSHHFNPASLFLGEPSVQYVSPFVNNEDELIVRLQQTLHFSSQRHLLLKSQRILFPGRIAGRESNKVIEGTETLHRVLEWSSELGTICGHAKWIDLYPFITQPEKEFKWHEGQWSFRHSNLQEFDLPGEQLRECLWTHKGDCWLTCQARARLDSALQGRIWSCGGCSTDYAVNVIRSQSSCANYIVMTSWKDLGTCIRRDDPLWQEHMSSDVHAGHRREEFGTIAGQIEKLTRGPGTRVYYFPQISKKRLREMFIDEGGDKETKINRNVEVDS</sequence>
<dbReference type="SUPFAM" id="SSF81383">
    <property type="entry name" value="F-box domain"/>
    <property type="match status" value="1"/>
</dbReference>
<dbReference type="EMBL" id="PKMI01000028">
    <property type="protein sequence ID" value="RBA14334.1"/>
    <property type="molecule type" value="Genomic_DNA"/>
</dbReference>
<dbReference type="PROSITE" id="PS50181">
    <property type="entry name" value="FBOX"/>
    <property type="match status" value="1"/>
</dbReference>
<reference evidence="3 4" key="1">
    <citation type="submission" date="2017-12" db="EMBL/GenBank/DDBJ databases">
        <title>Genome sequence of the mycotoxigenic crop pathogen Fusarium proliferatum, strain ITEM 2341 from Date Palm.</title>
        <authorList>
            <person name="Almiman B.F."/>
            <person name="Shittu T.A."/>
            <person name="Muthumeenakshi S."/>
            <person name="Baroncelli R."/>
            <person name="Sreenivasaprasada S."/>
        </authorList>
    </citation>
    <scope>NUCLEOTIDE SEQUENCE [LARGE SCALE GENOMIC DNA]</scope>
    <source>
        <strain evidence="3 4">ITEM 2341</strain>
    </source>
</reference>
<dbReference type="InterPro" id="IPR001810">
    <property type="entry name" value="F-box_dom"/>
</dbReference>
<evidence type="ECO:0000256" key="1">
    <source>
        <dbReference type="SAM" id="MobiDB-lite"/>
    </source>
</evidence>
<evidence type="ECO:0000259" key="2">
    <source>
        <dbReference type="PROSITE" id="PS50181"/>
    </source>
</evidence>
<gene>
    <name evidence="3" type="ORF">FPRO05_03126</name>
</gene>
<proteinExistence type="predicted"/>
<dbReference type="AlphaFoldDB" id="A0A365N0K4"/>
<organism evidence="3 4">
    <name type="scientific">Gibberella intermedia</name>
    <name type="common">Bulb rot disease fungus</name>
    <name type="synonym">Fusarium proliferatum</name>
    <dbReference type="NCBI Taxonomy" id="948311"/>
    <lineage>
        <taxon>Eukaryota</taxon>
        <taxon>Fungi</taxon>
        <taxon>Dikarya</taxon>
        <taxon>Ascomycota</taxon>
        <taxon>Pezizomycotina</taxon>
        <taxon>Sordariomycetes</taxon>
        <taxon>Hypocreomycetidae</taxon>
        <taxon>Hypocreales</taxon>
        <taxon>Nectriaceae</taxon>
        <taxon>Fusarium</taxon>
        <taxon>Fusarium fujikuroi species complex</taxon>
    </lineage>
</organism>
<accession>A0A365N0K4</accession>
<comment type="caution">
    <text evidence="3">The sequence shown here is derived from an EMBL/GenBank/DDBJ whole genome shotgun (WGS) entry which is preliminary data.</text>
</comment>
<evidence type="ECO:0000313" key="3">
    <source>
        <dbReference type="EMBL" id="RBA14334.1"/>
    </source>
</evidence>
<name>A0A365N0K4_GIBIN</name>
<dbReference type="InterPro" id="IPR036047">
    <property type="entry name" value="F-box-like_dom_sf"/>
</dbReference>
<feature type="domain" description="F-box" evidence="2">
    <location>
        <begin position="67"/>
        <end position="119"/>
    </location>
</feature>
<evidence type="ECO:0000313" key="4">
    <source>
        <dbReference type="Proteomes" id="UP000251714"/>
    </source>
</evidence>